<dbReference type="AlphaFoldDB" id="A0A9N9PE31"/>
<dbReference type="OrthoDB" id="2013972at2759"/>
<evidence type="ECO:0000313" key="1">
    <source>
        <dbReference type="EMBL" id="CAG8812722.1"/>
    </source>
</evidence>
<name>A0A9N9PE31_9GLOM</name>
<dbReference type="SUPFAM" id="SSF53335">
    <property type="entry name" value="S-adenosyl-L-methionine-dependent methyltransferases"/>
    <property type="match status" value="1"/>
</dbReference>
<gene>
    <name evidence="1" type="ORF">CPELLU_LOCUS18825</name>
</gene>
<organism evidence="1 2">
    <name type="scientific">Cetraspora pellucida</name>
    <dbReference type="NCBI Taxonomy" id="1433469"/>
    <lineage>
        <taxon>Eukaryota</taxon>
        <taxon>Fungi</taxon>
        <taxon>Fungi incertae sedis</taxon>
        <taxon>Mucoromycota</taxon>
        <taxon>Glomeromycotina</taxon>
        <taxon>Glomeromycetes</taxon>
        <taxon>Diversisporales</taxon>
        <taxon>Gigasporaceae</taxon>
        <taxon>Cetraspora</taxon>
    </lineage>
</organism>
<keyword evidence="2" id="KW-1185">Reference proteome</keyword>
<dbReference type="EMBL" id="CAJVQA010040121">
    <property type="protein sequence ID" value="CAG8812722.1"/>
    <property type="molecule type" value="Genomic_DNA"/>
</dbReference>
<accession>A0A9N9PE31</accession>
<dbReference type="InterPro" id="IPR029063">
    <property type="entry name" value="SAM-dependent_MTases_sf"/>
</dbReference>
<comment type="caution">
    <text evidence="1">The sequence shown here is derived from an EMBL/GenBank/DDBJ whole genome shotgun (WGS) entry which is preliminary data.</text>
</comment>
<sequence length="147" mass="17185">METFDFVHLSMMFSAFTELQWSELINDVVRVLKYDGWIESSEAIPQFINCGKVTKYIEEAVHIACMKEKGVNLSISALLPKMLESNEMLTNIQCVKVEYPIGEWFGCFGKYSIINIRRFYQSIVYLPEYLGITYEEYNDILDTFVKE</sequence>
<reference evidence="1" key="1">
    <citation type="submission" date="2021-06" db="EMBL/GenBank/DDBJ databases">
        <authorList>
            <person name="Kallberg Y."/>
            <person name="Tangrot J."/>
            <person name="Rosling A."/>
        </authorList>
    </citation>
    <scope>NUCLEOTIDE SEQUENCE</scope>
    <source>
        <strain evidence="1">FL966</strain>
    </source>
</reference>
<dbReference type="Proteomes" id="UP000789759">
    <property type="component" value="Unassembled WGS sequence"/>
</dbReference>
<evidence type="ECO:0000313" key="2">
    <source>
        <dbReference type="Proteomes" id="UP000789759"/>
    </source>
</evidence>
<proteinExistence type="predicted"/>
<feature type="non-terminal residue" evidence="1">
    <location>
        <position position="147"/>
    </location>
</feature>
<protein>
    <submittedName>
        <fullName evidence="1">6483_t:CDS:1</fullName>
    </submittedName>
</protein>